<dbReference type="EMBL" id="CAJOBC010017227">
    <property type="protein sequence ID" value="CAF4031895.1"/>
    <property type="molecule type" value="Genomic_DNA"/>
</dbReference>
<organism evidence="5 7">
    <name type="scientific">Didymodactylos carnosus</name>
    <dbReference type="NCBI Taxonomy" id="1234261"/>
    <lineage>
        <taxon>Eukaryota</taxon>
        <taxon>Metazoa</taxon>
        <taxon>Spiralia</taxon>
        <taxon>Gnathifera</taxon>
        <taxon>Rotifera</taxon>
        <taxon>Eurotatoria</taxon>
        <taxon>Bdelloidea</taxon>
        <taxon>Philodinida</taxon>
        <taxon>Philodinidae</taxon>
        <taxon>Didymodactylos</taxon>
    </lineage>
</organism>
<dbReference type="AlphaFoldDB" id="A0A815AGV7"/>
<feature type="repeat" description="ANK" evidence="3">
    <location>
        <begin position="153"/>
        <end position="185"/>
    </location>
</feature>
<dbReference type="PANTHER" id="PTHR24171:SF8">
    <property type="entry name" value="BRCA1-ASSOCIATED RING DOMAIN PROTEIN 1"/>
    <property type="match status" value="1"/>
</dbReference>
<feature type="repeat" description="ANK" evidence="3">
    <location>
        <begin position="186"/>
        <end position="218"/>
    </location>
</feature>
<dbReference type="PANTHER" id="PTHR24171">
    <property type="entry name" value="ANKYRIN REPEAT DOMAIN-CONTAINING PROTEIN 39-RELATED"/>
    <property type="match status" value="1"/>
</dbReference>
<feature type="repeat" description="ANK" evidence="3">
    <location>
        <begin position="120"/>
        <end position="152"/>
    </location>
</feature>
<keyword evidence="2 3" id="KW-0040">ANK repeat</keyword>
<keyword evidence="1" id="KW-0677">Repeat</keyword>
<dbReference type="Gene3D" id="1.25.40.20">
    <property type="entry name" value="Ankyrin repeat-containing domain"/>
    <property type="match status" value="2"/>
</dbReference>
<sequence>MTKTNDNVRIAWASINDESSRSLLKKRHNSITIDTYLKQILQQQQENNNSDEPIGDPVLCAIHGNDEPTLKLLIRAGHSINTISKATGRSLLHTAIYLGHINIVKRLLKEGANPSLKDGDGKGNLHIAAAYGYSRILTLLLKYENDLEQIDYDYNTPLHMATKFGHNECCRLLIYAGSRLNPINRDGDSPLHSAIRYKHAGCTLILINAGASLKIQNGRRETPVELATRLCHHKISNILLRALSLSSSSLLFSLTTSTSQLSSAPQSPMERGSANMGLETKSKENETPTLTINEFEKQWRELHLLLQTRMLSNQHVLEEQIDELKECVTKNQLKQQLIHRKLHTLTNLWAKKSFEQQQQQNSEPQQNPPSNEYDTLF</sequence>
<dbReference type="InterPro" id="IPR002110">
    <property type="entry name" value="Ankyrin_rpt"/>
</dbReference>
<dbReference type="EMBL" id="CAJNOQ010010652">
    <property type="protein sequence ID" value="CAF1257517.1"/>
    <property type="molecule type" value="Genomic_DNA"/>
</dbReference>
<reference evidence="5" key="1">
    <citation type="submission" date="2021-02" db="EMBL/GenBank/DDBJ databases">
        <authorList>
            <person name="Nowell W R."/>
        </authorList>
    </citation>
    <scope>NUCLEOTIDE SEQUENCE</scope>
</reference>
<feature type="region of interest" description="Disordered" evidence="4">
    <location>
        <begin position="355"/>
        <end position="377"/>
    </location>
</feature>
<evidence type="ECO:0000313" key="6">
    <source>
        <dbReference type="EMBL" id="CAF4031895.1"/>
    </source>
</evidence>
<evidence type="ECO:0000256" key="4">
    <source>
        <dbReference type="SAM" id="MobiDB-lite"/>
    </source>
</evidence>
<dbReference type="PROSITE" id="PS50088">
    <property type="entry name" value="ANK_REPEAT"/>
    <property type="match status" value="4"/>
</dbReference>
<evidence type="ECO:0000313" key="7">
    <source>
        <dbReference type="Proteomes" id="UP000663829"/>
    </source>
</evidence>
<dbReference type="Proteomes" id="UP000681722">
    <property type="component" value="Unassembled WGS sequence"/>
</dbReference>
<accession>A0A815AGV7</accession>
<proteinExistence type="predicted"/>
<keyword evidence="7" id="KW-1185">Reference proteome</keyword>
<dbReference type="OrthoDB" id="424503at2759"/>
<feature type="repeat" description="ANK" evidence="3">
    <location>
        <begin position="87"/>
        <end position="119"/>
    </location>
</feature>
<evidence type="ECO:0000256" key="2">
    <source>
        <dbReference type="ARBA" id="ARBA00023043"/>
    </source>
</evidence>
<dbReference type="SMART" id="SM00248">
    <property type="entry name" value="ANK"/>
    <property type="match status" value="5"/>
</dbReference>
<dbReference type="Proteomes" id="UP000663829">
    <property type="component" value="Unassembled WGS sequence"/>
</dbReference>
<protein>
    <submittedName>
        <fullName evidence="5">Uncharacterized protein</fullName>
    </submittedName>
</protein>
<dbReference type="SUPFAM" id="SSF48403">
    <property type="entry name" value="Ankyrin repeat"/>
    <property type="match status" value="1"/>
</dbReference>
<gene>
    <name evidence="5" type="ORF">GPM918_LOCUS26439</name>
    <name evidence="6" type="ORF">SRO942_LOCUS26590</name>
</gene>
<dbReference type="Pfam" id="PF12796">
    <property type="entry name" value="Ank_2"/>
    <property type="match status" value="2"/>
</dbReference>
<evidence type="ECO:0000256" key="1">
    <source>
        <dbReference type="ARBA" id="ARBA00022737"/>
    </source>
</evidence>
<comment type="caution">
    <text evidence="5">The sequence shown here is derived from an EMBL/GenBank/DDBJ whole genome shotgun (WGS) entry which is preliminary data.</text>
</comment>
<evidence type="ECO:0000313" key="5">
    <source>
        <dbReference type="EMBL" id="CAF1257517.1"/>
    </source>
</evidence>
<name>A0A815AGV7_9BILA</name>
<dbReference type="PROSITE" id="PS50297">
    <property type="entry name" value="ANK_REP_REGION"/>
    <property type="match status" value="3"/>
</dbReference>
<dbReference type="InterPro" id="IPR036770">
    <property type="entry name" value="Ankyrin_rpt-contain_sf"/>
</dbReference>
<evidence type="ECO:0000256" key="3">
    <source>
        <dbReference type="PROSITE-ProRule" id="PRU00023"/>
    </source>
</evidence>